<comment type="caution">
    <text evidence="1">The sequence shown here is derived from an EMBL/GenBank/DDBJ whole genome shotgun (WGS) entry which is preliminary data.</text>
</comment>
<accession>A0A4Q7YE99</accession>
<dbReference type="Proteomes" id="UP000292958">
    <property type="component" value="Unassembled WGS sequence"/>
</dbReference>
<keyword evidence="2" id="KW-1185">Reference proteome</keyword>
<sequence length="132" mass="14350">MMGFRSCMLIMSVLQGAGMAQTVPSGVTGKLLATHHAMRLKGTHVIHGGSAEAAYAVMFQTDDLPEGKAMHAMIDLAKKPTDEQDEFISRYSTPKTMTVTCETVEVVEMFNSQNRKSAKLAHGKKCSLDSLE</sequence>
<dbReference type="AlphaFoldDB" id="A0A4Q7YE99"/>
<evidence type="ECO:0000313" key="1">
    <source>
        <dbReference type="EMBL" id="RZU35692.1"/>
    </source>
</evidence>
<gene>
    <name evidence="1" type="ORF">BDD14_5784</name>
</gene>
<dbReference type="RefSeq" id="WP_130424126.1">
    <property type="nucleotide sequence ID" value="NZ_SHKW01000002.1"/>
</dbReference>
<organism evidence="1 2">
    <name type="scientific">Edaphobacter modestus</name>
    <dbReference type="NCBI Taxonomy" id="388466"/>
    <lineage>
        <taxon>Bacteria</taxon>
        <taxon>Pseudomonadati</taxon>
        <taxon>Acidobacteriota</taxon>
        <taxon>Terriglobia</taxon>
        <taxon>Terriglobales</taxon>
        <taxon>Acidobacteriaceae</taxon>
        <taxon>Edaphobacter</taxon>
    </lineage>
</organism>
<dbReference type="EMBL" id="SHKW01000002">
    <property type="protein sequence ID" value="RZU35692.1"/>
    <property type="molecule type" value="Genomic_DNA"/>
</dbReference>
<name>A0A4Q7YE99_9BACT</name>
<evidence type="ECO:0000313" key="2">
    <source>
        <dbReference type="Proteomes" id="UP000292958"/>
    </source>
</evidence>
<proteinExistence type="predicted"/>
<reference evidence="1 2" key="1">
    <citation type="submission" date="2019-02" db="EMBL/GenBank/DDBJ databases">
        <title>Genomic Encyclopedia of Archaeal and Bacterial Type Strains, Phase II (KMG-II): from individual species to whole genera.</title>
        <authorList>
            <person name="Goeker M."/>
        </authorList>
    </citation>
    <scope>NUCLEOTIDE SEQUENCE [LARGE SCALE GENOMIC DNA]</scope>
    <source>
        <strain evidence="1 2">DSM 18101</strain>
    </source>
</reference>
<protein>
    <submittedName>
        <fullName evidence="1">Uncharacterized protein</fullName>
    </submittedName>
</protein>